<comment type="caution">
    <text evidence="8">The sequence shown here is derived from an EMBL/GenBank/DDBJ whole genome shotgun (WGS) entry which is preliminary data.</text>
</comment>
<evidence type="ECO:0000256" key="5">
    <source>
        <dbReference type="ARBA" id="ARBA00023329"/>
    </source>
</evidence>
<protein>
    <recommendedName>
        <fullName evidence="6">Clathrin light chain</fullName>
    </recommendedName>
</protein>
<dbReference type="GO" id="GO:0030672">
    <property type="term" value="C:synaptic vesicle membrane"/>
    <property type="evidence" value="ECO:0007669"/>
    <property type="project" value="TreeGrafter"/>
</dbReference>
<dbReference type="GO" id="GO:0006886">
    <property type="term" value="P:intracellular protein transport"/>
    <property type="evidence" value="ECO:0007669"/>
    <property type="project" value="InterPro"/>
</dbReference>
<dbReference type="PROSITE" id="PS00581">
    <property type="entry name" value="CLATHRIN_LIGHT_CHN_2"/>
    <property type="match status" value="1"/>
</dbReference>
<feature type="region of interest" description="Disordered" evidence="7">
    <location>
        <begin position="180"/>
        <end position="226"/>
    </location>
</feature>
<evidence type="ECO:0000256" key="2">
    <source>
        <dbReference type="ARBA" id="ARBA00005263"/>
    </source>
</evidence>
<name>A0A813RRR0_9BILA</name>
<reference evidence="8" key="1">
    <citation type="submission" date="2021-02" db="EMBL/GenBank/DDBJ databases">
        <authorList>
            <person name="Nowell W R."/>
        </authorList>
    </citation>
    <scope>NUCLEOTIDE SEQUENCE</scope>
    <source>
        <strain evidence="8">Ploen Becks lab</strain>
    </source>
</reference>
<dbReference type="OrthoDB" id="5512at2759"/>
<dbReference type="InterPro" id="IPR000996">
    <property type="entry name" value="Clathrin_L-chain"/>
</dbReference>
<keyword evidence="4 6" id="KW-0168">Coated pit</keyword>
<dbReference type="GO" id="GO:0030130">
    <property type="term" value="C:clathrin coat of trans-Golgi network vesicle"/>
    <property type="evidence" value="ECO:0007669"/>
    <property type="project" value="InterPro"/>
</dbReference>
<evidence type="ECO:0000256" key="1">
    <source>
        <dbReference type="ARBA" id="ARBA00004180"/>
    </source>
</evidence>
<evidence type="ECO:0000313" key="9">
    <source>
        <dbReference type="Proteomes" id="UP000663879"/>
    </source>
</evidence>
<evidence type="ECO:0000313" key="8">
    <source>
        <dbReference type="EMBL" id="CAF0785048.1"/>
    </source>
</evidence>
<comment type="similarity">
    <text evidence="2 6">Belongs to the clathrin light chain family.</text>
</comment>
<dbReference type="GO" id="GO:0099631">
    <property type="term" value="C:postsynaptic endocytic zone cytoplasmic component"/>
    <property type="evidence" value="ECO:0007669"/>
    <property type="project" value="TreeGrafter"/>
</dbReference>
<sequence>MSDPFEAFESALNLNSESAPVNNDFVDPAAEFLAQQQAEMAKIENTGFDAFGDFNAVASTKNENAVLSSGFEEEDPFGTVTSAAPFQPAQTFDEPKNNSNSPSSDWEVVDKIEEKPSDLYSAISSVDKLTNEPETMKIWREEQKKRLETKDAEEELKRKEWKETARKELDDWYKNRKEQLEKKHADNKVSNKAAEAELAAPRDTEPGKEWEKVGKLTDFNPKANKNVRDVSRMRSILLQLKQQPLVR</sequence>
<comment type="function">
    <text evidence="6">Clathrin is the major protein of the polyhedral coat of coated pits and vesicles.</text>
</comment>
<dbReference type="Pfam" id="PF01086">
    <property type="entry name" value="Clathrin_lg_ch"/>
    <property type="match status" value="1"/>
</dbReference>
<comment type="subcellular location">
    <subcellularLocation>
        <location evidence="1 6">Cytoplasmic vesicle membrane</location>
        <topology evidence="1 6">Peripheral membrane protein</topology>
        <orientation evidence="1 6">Cytoplasmic side</orientation>
    </subcellularLocation>
    <subcellularLocation>
        <location evidence="6">Membrane</location>
        <location evidence="6">Coated pit</location>
        <topology evidence="6">Peripheral membrane protein</topology>
        <orientation evidence="6">Cytoplasmic side</orientation>
    </subcellularLocation>
    <text evidence="6">Cytoplasmic face of coated pits and vesicles.</text>
</comment>
<feature type="compositionally biased region" description="Basic and acidic residues" evidence="7">
    <location>
        <begin position="180"/>
        <end position="189"/>
    </location>
</feature>
<dbReference type="PANTHER" id="PTHR10639">
    <property type="entry name" value="CLATHRIN LIGHT CHAIN"/>
    <property type="match status" value="1"/>
</dbReference>
<dbReference type="GO" id="GO:0072583">
    <property type="term" value="P:clathrin-dependent endocytosis"/>
    <property type="evidence" value="ECO:0007669"/>
    <property type="project" value="TreeGrafter"/>
</dbReference>
<dbReference type="GO" id="GO:0005198">
    <property type="term" value="F:structural molecule activity"/>
    <property type="evidence" value="ECO:0007669"/>
    <property type="project" value="InterPro"/>
</dbReference>
<evidence type="ECO:0000256" key="3">
    <source>
        <dbReference type="ARBA" id="ARBA00023136"/>
    </source>
</evidence>
<dbReference type="PANTHER" id="PTHR10639:SF7">
    <property type="entry name" value="CLATHRIN LIGHT CHAIN"/>
    <property type="match status" value="1"/>
</dbReference>
<evidence type="ECO:0000256" key="4">
    <source>
        <dbReference type="ARBA" id="ARBA00023176"/>
    </source>
</evidence>
<keyword evidence="3 6" id="KW-0472">Membrane</keyword>
<gene>
    <name evidence="8" type="ORF">OXX778_LOCUS5669</name>
</gene>
<organism evidence="8 9">
    <name type="scientific">Brachionus calyciflorus</name>
    <dbReference type="NCBI Taxonomy" id="104777"/>
    <lineage>
        <taxon>Eukaryota</taxon>
        <taxon>Metazoa</taxon>
        <taxon>Spiralia</taxon>
        <taxon>Gnathifera</taxon>
        <taxon>Rotifera</taxon>
        <taxon>Eurotatoria</taxon>
        <taxon>Monogononta</taxon>
        <taxon>Pseudotrocha</taxon>
        <taxon>Ploima</taxon>
        <taxon>Brachionidae</taxon>
        <taxon>Brachionus</taxon>
    </lineage>
</organism>
<accession>A0A813RRR0</accession>
<feature type="compositionally biased region" description="Basic and acidic residues" evidence="7">
    <location>
        <begin position="200"/>
        <end position="215"/>
    </location>
</feature>
<dbReference type="Proteomes" id="UP000663879">
    <property type="component" value="Unassembled WGS sequence"/>
</dbReference>
<dbReference type="AlphaFoldDB" id="A0A813RRR0"/>
<keyword evidence="9" id="KW-1185">Reference proteome</keyword>
<dbReference type="EMBL" id="CAJNOC010000632">
    <property type="protein sequence ID" value="CAF0785048.1"/>
    <property type="molecule type" value="Genomic_DNA"/>
</dbReference>
<keyword evidence="5 6" id="KW-0968">Cytoplasmic vesicle</keyword>
<evidence type="ECO:0000256" key="7">
    <source>
        <dbReference type="SAM" id="MobiDB-lite"/>
    </source>
</evidence>
<proteinExistence type="inferred from homology"/>
<feature type="region of interest" description="Disordered" evidence="7">
    <location>
        <begin position="88"/>
        <end position="107"/>
    </location>
</feature>
<dbReference type="GO" id="GO:0032050">
    <property type="term" value="F:clathrin heavy chain binding"/>
    <property type="evidence" value="ECO:0007669"/>
    <property type="project" value="TreeGrafter"/>
</dbReference>
<evidence type="ECO:0000256" key="6">
    <source>
        <dbReference type="RuleBase" id="RU363137"/>
    </source>
</evidence>
<dbReference type="GO" id="GO:0030132">
    <property type="term" value="C:clathrin coat of coated pit"/>
    <property type="evidence" value="ECO:0007669"/>
    <property type="project" value="InterPro"/>
</dbReference>